<keyword evidence="7" id="KW-1185">Reference proteome</keyword>
<keyword evidence="1" id="KW-0547">Nucleotide-binding</keyword>
<organism evidence="6 7">
    <name type="scientific">Albibacterium profundi</name>
    <dbReference type="NCBI Taxonomy" id="3134906"/>
    <lineage>
        <taxon>Bacteria</taxon>
        <taxon>Pseudomonadati</taxon>
        <taxon>Bacteroidota</taxon>
        <taxon>Sphingobacteriia</taxon>
        <taxon>Sphingobacteriales</taxon>
        <taxon>Sphingobacteriaceae</taxon>
        <taxon>Albibacterium</taxon>
    </lineage>
</organism>
<dbReference type="Gene3D" id="3.40.50.300">
    <property type="entry name" value="P-loop containing nucleotide triphosphate hydrolases"/>
    <property type="match status" value="2"/>
</dbReference>
<dbReference type="GO" id="GO:0005524">
    <property type="term" value="F:ATP binding"/>
    <property type="evidence" value="ECO:0007669"/>
    <property type="project" value="UniProtKB-KW"/>
</dbReference>
<proteinExistence type="predicted"/>
<comment type="caution">
    <text evidence="6">The sequence shown here is derived from an EMBL/GenBank/DDBJ whole genome shotgun (WGS) entry which is preliminary data.</text>
</comment>
<feature type="region of interest" description="Disordered" evidence="4">
    <location>
        <begin position="530"/>
        <end position="553"/>
    </location>
</feature>
<dbReference type="Gene3D" id="1.10.287.380">
    <property type="entry name" value="Valyl-tRNA synthetase, C-terminal domain"/>
    <property type="match status" value="1"/>
</dbReference>
<dbReference type="Proteomes" id="UP001580928">
    <property type="component" value="Unassembled WGS sequence"/>
</dbReference>
<dbReference type="SUPFAM" id="SSF52540">
    <property type="entry name" value="P-loop containing nucleoside triphosphate hydrolases"/>
    <property type="match status" value="2"/>
</dbReference>
<feature type="domain" description="ABC transporter" evidence="5">
    <location>
        <begin position="4"/>
        <end position="249"/>
    </location>
</feature>
<evidence type="ECO:0000259" key="5">
    <source>
        <dbReference type="PROSITE" id="PS50893"/>
    </source>
</evidence>
<keyword evidence="2 6" id="KW-0067">ATP-binding</keyword>
<dbReference type="InterPro" id="IPR027417">
    <property type="entry name" value="P-loop_NTPase"/>
</dbReference>
<dbReference type="InterPro" id="IPR003439">
    <property type="entry name" value="ABC_transporter-like_ATP-bd"/>
</dbReference>
<reference evidence="6 7" key="1">
    <citation type="submission" date="2024-04" db="EMBL/GenBank/DDBJ databases">
        <title>Albibacterium profundi sp. nov., isolated from sediment of the Challenger Deep of Mariana Trench.</title>
        <authorList>
            <person name="Wang Y."/>
        </authorList>
    </citation>
    <scope>NUCLEOTIDE SEQUENCE [LARGE SCALE GENOMIC DNA]</scope>
    <source>
        <strain evidence="6 7">RHL897</strain>
    </source>
</reference>
<dbReference type="Pfam" id="PF00005">
    <property type="entry name" value="ABC_tran"/>
    <property type="match status" value="2"/>
</dbReference>
<dbReference type="InterPro" id="IPR032781">
    <property type="entry name" value="ABC_tran_Xtn"/>
</dbReference>
<sequence>MSILSTEKLGHTYGDRWLFQDVSFGVRQGDRVALVGANGTGKSTLLKIIAGKEEAKQGKVVTERDLSIGYLDQNPDFQSFSDINSFVFNAENEQQKLISQYERLINSDTIDEKKLTDITDKLSASNAWEYEYQIKTILGRLGITDLNQKIENLSGGQQKRLALARLLINEPDVYILDEPTNHLDIETIEWLETLLTSNQKTIIFVSHDRYFLNNICTEIRELEDGVIYTHHGKYDQFLQSKAERETTEALTLQKNRNLLKKELEWMRRQPQARGTKSKARIEAFYDLEDSTRNKKSQDPLKLSVEISRQGGKILEIENVYKSFGGRHIINGFNYVFKKGDRIGLAGRNGTGKSTFLNLITEELQPDQGSISVGMTTVFGYYHQLGLQLPEEVRVIDIVKRVGEFIKMGNGEEISASQLLTRFLFPPEKQYGFVNKLSGGERKRLQLLQILMRNPNFLILDEPSNDLDINTLNILEEFLELYEGVLLLVSHDRYLLDKLTDQLFIFTESPEIQIYNGNYSDFKSEQLLQEKSEKTEKRKATESHQEKAAIGSQQKRTFKEKKELESLELSIPEIDSEIKRLTKEMNEISDHEALMKLADEIKNLTVQLSVKEDRWIELIDKEN</sequence>
<evidence type="ECO:0000256" key="2">
    <source>
        <dbReference type="ARBA" id="ARBA00022840"/>
    </source>
</evidence>
<dbReference type="PROSITE" id="PS50893">
    <property type="entry name" value="ABC_TRANSPORTER_2"/>
    <property type="match status" value="2"/>
</dbReference>
<dbReference type="PANTHER" id="PTHR42855">
    <property type="entry name" value="ABC TRANSPORTER ATP-BINDING SUBUNIT"/>
    <property type="match status" value="1"/>
</dbReference>
<evidence type="ECO:0000256" key="4">
    <source>
        <dbReference type="SAM" id="MobiDB-lite"/>
    </source>
</evidence>
<protein>
    <submittedName>
        <fullName evidence="6">ABC-F family ATP-binding cassette domain-containing protein</fullName>
    </submittedName>
</protein>
<gene>
    <name evidence="6" type="ORF">WKR92_06755</name>
</gene>
<dbReference type="CDD" id="cd03221">
    <property type="entry name" value="ABCF_EF-3"/>
    <property type="match status" value="2"/>
</dbReference>
<dbReference type="SMART" id="SM00382">
    <property type="entry name" value="AAA"/>
    <property type="match status" value="2"/>
</dbReference>
<evidence type="ECO:0000256" key="3">
    <source>
        <dbReference type="SAM" id="Coils"/>
    </source>
</evidence>
<dbReference type="InterPro" id="IPR037118">
    <property type="entry name" value="Val-tRNA_synth_C_sf"/>
</dbReference>
<accession>A0ABV5CD88</accession>
<dbReference type="Pfam" id="PF16326">
    <property type="entry name" value="ABC_tran_CTD"/>
    <property type="match status" value="1"/>
</dbReference>
<dbReference type="Pfam" id="PF12848">
    <property type="entry name" value="ABC_tran_Xtn"/>
    <property type="match status" value="1"/>
</dbReference>
<dbReference type="PANTHER" id="PTHR42855:SF1">
    <property type="entry name" value="ABC TRANSPORTER DOMAIN-CONTAINING PROTEIN"/>
    <property type="match status" value="1"/>
</dbReference>
<dbReference type="RefSeq" id="WP_375557062.1">
    <property type="nucleotide sequence ID" value="NZ_JBBVGT010000002.1"/>
</dbReference>
<feature type="compositionally biased region" description="Basic and acidic residues" evidence="4">
    <location>
        <begin position="530"/>
        <end position="546"/>
    </location>
</feature>
<dbReference type="InterPro" id="IPR017871">
    <property type="entry name" value="ABC_transporter-like_CS"/>
</dbReference>
<feature type="coiled-coil region" evidence="3">
    <location>
        <begin position="563"/>
        <end position="613"/>
    </location>
</feature>
<dbReference type="InterPro" id="IPR003593">
    <property type="entry name" value="AAA+_ATPase"/>
</dbReference>
<name>A0ABV5CD88_9SPHI</name>
<evidence type="ECO:0000313" key="7">
    <source>
        <dbReference type="Proteomes" id="UP001580928"/>
    </source>
</evidence>
<dbReference type="InterPro" id="IPR051309">
    <property type="entry name" value="ABCF_ATPase"/>
</dbReference>
<evidence type="ECO:0000313" key="6">
    <source>
        <dbReference type="EMBL" id="MFB5945526.1"/>
    </source>
</evidence>
<dbReference type="PROSITE" id="PS00211">
    <property type="entry name" value="ABC_TRANSPORTER_1"/>
    <property type="match status" value="2"/>
</dbReference>
<dbReference type="InterPro" id="IPR032524">
    <property type="entry name" value="ABC_tran_C"/>
</dbReference>
<evidence type="ECO:0000256" key="1">
    <source>
        <dbReference type="ARBA" id="ARBA00022741"/>
    </source>
</evidence>
<keyword evidence="3" id="KW-0175">Coiled coil</keyword>
<dbReference type="EMBL" id="JBBVGT010000002">
    <property type="protein sequence ID" value="MFB5945526.1"/>
    <property type="molecule type" value="Genomic_DNA"/>
</dbReference>
<feature type="domain" description="ABC transporter" evidence="5">
    <location>
        <begin position="314"/>
        <end position="532"/>
    </location>
</feature>